<protein>
    <submittedName>
        <fullName evidence="1">Uncharacterized protein</fullName>
    </submittedName>
</protein>
<evidence type="ECO:0000313" key="1">
    <source>
        <dbReference type="EMBL" id="AYP68377.1"/>
    </source>
</evidence>
<evidence type="ECO:0000313" key="2">
    <source>
        <dbReference type="Proteomes" id="UP000275028"/>
    </source>
</evidence>
<dbReference type="Proteomes" id="UP000275028">
    <property type="component" value="Segment"/>
</dbReference>
<dbReference type="EMBL" id="MH884509">
    <property type="protein sequence ID" value="AYP68377.1"/>
    <property type="molecule type" value="Genomic_DNA"/>
</dbReference>
<keyword evidence="2" id="KW-1185">Reference proteome</keyword>
<accession>A0A3G3BW49</accession>
<reference evidence="1 2" key="1">
    <citation type="submission" date="2018-09" db="EMBL/GenBank/DDBJ databases">
        <title>Comparative Genomic Analysis of Eight Novel Haloalkaliphilic Bacteriophages from Lake Elmenteita, Kenya.</title>
        <authorList>
            <person name="Akhwale J.K."/>
        </authorList>
    </citation>
    <scope>NUCLEOTIDE SEQUENCE [LARGE SCALE GENOMIC DNA]</scope>
</reference>
<proteinExistence type="predicted"/>
<name>A0A3G3BW49_9CAUD</name>
<gene>
    <name evidence="1" type="ORF">BboS125_00007</name>
</gene>
<organism evidence="1 2">
    <name type="scientific">Bacillus phage vB_BboS-125</name>
    <dbReference type="NCBI Taxonomy" id="2419618"/>
    <lineage>
        <taxon>Viruses</taxon>
        <taxon>Duplodnaviria</taxon>
        <taxon>Heunggongvirae</taxon>
        <taxon>Uroviricota</taxon>
        <taxon>Caudoviricetes</taxon>
        <taxon>Elmenteitavirus</taxon>
        <taxon>Elmenteitavirus ev125</taxon>
    </lineage>
</organism>
<sequence>MSRTTRTNWKDHIVDQNTGQVIQQGTPVSAGNLNKIEDELDKQHESLQKSGTQKAVLQPGVQNVVAADVAGPFNVLARGRTLISMANTILREGRKYLLASRKDGVIVGGTTHRGVRVIDGNGARPIPILHGDFEGKRNGSNLEVPHYAGRRATTTLETPTGTWVELDTTGDRSYANIAALNGTLTGQVTQSSEGVIAQQRFSFNLIEHVIRKYGRRVFGKAKTTAERVQWLKDNIDKMRFNWYGRGSGPNGNACYLRAWKDGTTWDDLNIVSHTSSSITLRTINVQSNFSNLNPNRTVTAEGFIHFLAYSDPSNGTAAGVIETDYPEIEVELKTENLSYPHFPLFEITEAEAAKVGTEWTTNQVLARWKPAEGMQHVNGAVITKKGKNLLPPFSQWNVHSNAVVKGPYEIELNATGNSQRTEIVIDAIPNTDYTLTLEENDRSFAVTNENNTVMVRASTVGEKSITFNSGSHSRLRIELSNGSGGAGTFKFVRPQLELGTQATGFEPQNNDYLYLNDVKLGANPDGSVADQVYQREGRWYKVKRWEKDVELTGALSWQNTAIGALGFKRVGVSDAILAGHTTASPHHSVVSHKGLRLVLGGTGEFVDRFAFQSASPNLLITISNGETGFTDALTPTTSDWRRFFNGWKYVDGTTWNSLTSNETATAQQALDTKPTDYVPYKITYQLASPIEVDITDKVEGALSVNSGRATFELGEAVIVREKVNVFEGSQSYLINFLTAGDSLLKHRPKDIVHVLKNGTIDKTWEIVFNRVDAQAGVLIRKSKEGPSHDTTADYYVTYVALDRQRLSAPLTAVEGTYAANVKTAVDRIAAQVSDVETRTSVQDLLLAEMLRRIKSLEGGN</sequence>